<dbReference type="AlphaFoldDB" id="A0A250IE26"/>
<proteinExistence type="predicted"/>
<dbReference type="EMBL" id="CP022163">
    <property type="protein sequence ID" value="ATB30025.1"/>
    <property type="molecule type" value="Genomic_DNA"/>
</dbReference>
<dbReference type="Proteomes" id="UP000217289">
    <property type="component" value="Chromosome"/>
</dbReference>
<name>A0A250IE26_9BACT</name>
<keyword evidence="2" id="KW-1185">Reference proteome</keyword>
<reference evidence="1 2" key="1">
    <citation type="submission" date="2017-06" db="EMBL/GenBank/DDBJ databases">
        <authorList>
            <person name="Kim H.J."/>
            <person name="Triplett B.A."/>
        </authorList>
    </citation>
    <scope>NUCLEOTIDE SEQUENCE [LARGE SCALE GENOMIC DNA]</scope>
    <source>
        <strain evidence="1 2">DSM 14713</strain>
    </source>
</reference>
<gene>
    <name evidence="1" type="ORF">MEBOL_003480</name>
</gene>
<accession>A0A250IE26</accession>
<evidence type="ECO:0000313" key="1">
    <source>
        <dbReference type="EMBL" id="ATB30025.1"/>
    </source>
</evidence>
<organism evidence="1 2">
    <name type="scientific">Melittangium boletus DSM 14713</name>
    <dbReference type="NCBI Taxonomy" id="1294270"/>
    <lineage>
        <taxon>Bacteria</taxon>
        <taxon>Pseudomonadati</taxon>
        <taxon>Myxococcota</taxon>
        <taxon>Myxococcia</taxon>
        <taxon>Myxococcales</taxon>
        <taxon>Cystobacterineae</taxon>
        <taxon>Archangiaceae</taxon>
        <taxon>Melittangium</taxon>
    </lineage>
</organism>
<dbReference type="RefSeq" id="WP_342747784.1">
    <property type="nucleotide sequence ID" value="NZ_CP022163.1"/>
</dbReference>
<evidence type="ECO:0000313" key="2">
    <source>
        <dbReference type="Proteomes" id="UP000217289"/>
    </source>
</evidence>
<dbReference type="KEGG" id="mbd:MEBOL_003480"/>
<evidence type="ECO:0008006" key="3">
    <source>
        <dbReference type="Google" id="ProtNLM"/>
    </source>
</evidence>
<protein>
    <recommendedName>
        <fullName evidence="3">Pentapeptide repeat-containing protein</fullName>
    </recommendedName>
</protein>
<sequence length="147" mass="17019">MKQELKNHQDWIRTSLKGCQFMGRMSGCDFGHWPEYGSDPAYQNGSITDCDFSDARLDACRFHGCDPSTLRFPRWPHFTILDPIGRSRELNSIQWPGRFGRIIIEDLHDQPPSTRALTFFAPAEAKRYDTTPEALRAVIEKFDCMIY</sequence>